<feature type="domain" description="CBM-cenC" evidence="2">
    <location>
        <begin position="218"/>
        <end position="357"/>
    </location>
</feature>
<protein>
    <submittedName>
        <fullName evidence="4">Uncharacterized protein LOC104596787 isoform X1</fullName>
    </submittedName>
</protein>
<dbReference type="SUPFAM" id="SSF49785">
    <property type="entry name" value="Galactose-binding domain-like"/>
    <property type="match status" value="4"/>
</dbReference>
<dbReference type="AlphaFoldDB" id="A0A1U7ZSA0"/>
<dbReference type="PANTHER" id="PTHR31490:SF3">
    <property type="entry name" value="GLYCOSYL HYDROLASE FAMILY 10 PROTEIN"/>
    <property type="match status" value="1"/>
</dbReference>
<sequence length="747" mass="84205">MSHPEACPNLESFTSSCRNNSKLKLFVELHMKDFENDSMWINTEGNIIRNYDFSNDLSFWDLDNCGGLVSKNPDYYSGIKPISRKNYCVVLNRNSYWQGLRQDITARVSPGATYTVSTYVRVWGPVRGLSSVQAQLTIWVTGGRKFVLIRRVNASKDKWEILEGTFSLQTIPGRIYIDFEGPPPGVDLLISPVVVYSTDLDEHESGDKINLPISVGDNIILNHDFMGGLQFWNLYACNGFVVTEANYFEGVQPYSGKNYCVTLDRTHDWQGLEQEITNRVSPGFIYDFSAFVRVWGPVQEAAKVQATVRLEYPDLETKYIIIESVIATKENWEKLEGTFSFMTMPKLATIYFEGPDPGIILLIDSVVVTCVSHEQENENVINLPISIGGSSIENHDFSDGLHYWELDNCGGYVPKSPDYYKGVQPIAGKNYCVVLNRNSYWQGLRRDITESVSAGTTYTVSTNVRVWGPVRGLSSVQAQLTIWAPEGRKFVLIRRVNASMDEWEKLEGTFLLESIPGRVYIDFEGPPPGVNLLISPVMVYSSGLNEQEKKIRNRIDSPISSGGNIILNHDFHEGLSFWNLHACNGFVATESNYYEGVQPYSGKNYCVTLDRTEDWQGLEQDITDSVSPRSTYIISAFLRVWGADQESCQINAALRLEYPNFETAKKIIGRVTVKADSWVMLDGTFLLETMPRQVIFYFDGPAPGVVLLIDSVVIEEHKDSVEVGSSMDKIHEDNVGNEAYTNHISHH</sequence>
<proteinExistence type="predicted"/>
<dbReference type="RefSeq" id="XP_010256376.1">
    <property type="nucleotide sequence ID" value="XM_010258074.2"/>
</dbReference>
<name>A0A1U7ZSA0_NELNU</name>
<dbReference type="InParanoid" id="A0A1U7ZSA0"/>
<evidence type="ECO:0000259" key="2">
    <source>
        <dbReference type="Pfam" id="PF02018"/>
    </source>
</evidence>
<dbReference type="GeneID" id="104596787"/>
<dbReference type="GO" id="GO:0031176">
    <property type="term" value="F:endo-1,4-beta-xylanase activity"/>
    <property type="evidence" value="ECO:0000318"/>
    <property type="project" value="GO_Central"/>
</dbReference>
<gene>
    <name evidence="4" type="primary">LOC104596787</name>
</gene>
<dbReference type="STRING" id="4432.A0A1U7ZSA0"/>
<reference evidence="4" key="1">
    <citation type="submission" date="2025-08" db="UniProtKB">
        <authorList>
            <consortium name="RefSeq"/>
        </authorList>
    </citation>
    <scope>IDENTIFICATION</scope>
</reference>
<dbReference type="Proteomes" id="UP000189703">
    <property type="component" value="Unplaced"/>
</dbReference>
<dbReference type="InterPro" id="IPR008979">
    <property type="entry name" value="Galactose-bd-like_sf"/>
</dbReference>
<dbReference type="InterPro" id="IPR044846">
    <property type="entry name" value="GH10"/>
</dbReference>
<dbReference type="PANTHER" id="PTHR31490">
    <property type="entry name" value="GLYCOSYL HYDROLASE"/>
    <property type="match status" value="1"/>
</dbReference>
<dbReference type="eggNOG" id="ENOG502QSCW">
    <property type="taxonomic scope" value="Eukaryota"/>
</dbReference>
<feature type="domain" description="CBM-cenC" evidence="2">
    <location>
        <begin position="391"/>
        <end position="527"/>
    </location>
</feature>
<accession>A0A1U7ZSA0</accession>
<feature type="domain" description="CBM-cenC" evidence="2">
    <location>
        <begin position="563"/>
        <end position="703"/>
    </location>
</feature>
<evidence type="ECO:0000313" key="4">
    <source>
        <dbReference type="RefSeq" id="XP_010256376.1"/>
    </source>
</evidence>
<organism evidence="3 4">
    <name type="scientific">Nelumbo nucifera</name>
    <name type="common">Sacred lotus</name>
    <dbReference type="NCBI Taxonomy" id="4432"/>
    <lineage>
        <taxon>Eukaryota</taxon>
        <taxon>Viridiplantae</taxon>
        <taxon>Streptophyta</taxon>
        <taxon>Embryophyta</taxon>
        <taxon>Tracheophyta</taxon>
        <taxon>Spermatophyta</taxon>
        <taxon>Magnoliopsida</taxon>
        <taxon>Proteales</taxon>
        <taxon>Nelumbonaceae</taxon>
        <taxon>Nelumbo</taxon>
    </lineage>
</organism>
<feature type="domain" description="CBM-cenC" evidence="2">
    <location>
        <begin position="45"/>
        <end position="182"/>
    </location>
</feature>
<keyword evidence="3" id="KW-1185">Reference proteome</keyword>
<evidence type="ECO:0000313" key="3">
    <source>
        <dbReference type="Proteomes" id="UP000189703"/>
    </source>
</evidence>
<dbReference type="GO" id="GO:0045493">
    <property type="term" value="P:xylan catabolic process"/>
    <property type="evidence" value="ECO:0000318"/>
    <property type="project" value="GO_Central"/>
</dbReference>
<dbReference type="Gene3D" id="2.60.120.260">
    <property type="entry name" value="Galactose-binding domain-like"/>
    <property type="match status" value="4"/>
</dbReference>
<evidence type="ECO:0000256" key="1">
    <source>
        <dbReference type="ARBA" id="ARBA00022801"/>
    </source>
</evidence>
<dbReference type="InterPro" id="IPR003305">
    <property type="entry name" value="CenC_carb-bd"/>
</dbReference>
<dbReference type="Pfam" id="PF02018">
    <property type="entry name" value="CBM_4_9"/>
    <property type="match status" value="4"/>
</dbReference>
<keyword evidence="1" id="KW-0378">Hydrolase</keyword>